<feature type="compositionally biased region" description="Low complexity" evidence="2">
    <location>
        <begin position="170"/>
        <end position="181"/>
    </location>
</feature>
<dbReference type="RefSeq" id="WP_163302523.1">
    <property type="nucleotide sequence ID" value="NZ_JAAGRQ010000049.1"/>
</dbReference>
<evidence type="ECO:0000313" key="5">
    <source>
        <dbReference type="Proteomes" id="UP000469724"/>
    </source>
</evidence>
<dbReference type="EMBL" id="JAAGRQ010000049">
    <property type="protein sequence ID" value="NDY57484.1"/>
    <property type="molecule type" value="Genomic_DNA"/>
</dbReference>
<feature type="region of interest" description="Disordered" evidence="2">
    <location>
        <begin position="124"/>
        <end position="237"/>
    </location>
</feature>
<accession>A0A7K3NMR7</accession>
<evidence type="ECO:0000313" key="4">
    <source>
        <dbReference type="EMBL" id="NDY57484.1"/>
    </source>
</evidence>
<evidence type="ECO:0000256" key="1">
    <source>
        <dbReference type="SAM" id="Coils"/>
    </source>
</evidence>
<feature type="coiled-coil region" evidence="1">
    <location>
        <begin position="91"/>
        <end position="118"/>
    </location>
</feature>
<evidence type="ECO:0008006" key="6">
    <source>
        <dbReference type="Google" id="ProtNLM"/>
    </source>
</evidence>
<evidence type="ECO:0000256" key="2">
    <source>
        <dbReference type="SAM" id="MobiDB-lite"/>
    </source>
</evidence>
<dbReference type="Proteomes" id="UP000469724">
    <property type="component" value="Unassembled WGS sequence"/>
</dbReference>
<keyword evidence="3" id="KW-0732">Signal</keyword>
<comment type="caution">
    <text evidence="4">The sequence shown here is derived from an EMBL/GenBank/DDBJ whole genome shotgun (WGS) entry which is preliminary data.</text>
</comment>
<name>A0A7K3NMR7_9BACT</name>
<evidence type="ECO:0000256" key="3">
    <source>
        <dbReference type="SAM" id="SignalP"/>
    </source>
</evidence>
<sequence>MRSNAWGTLPPVFLILALLIGFSGFFPATPAHAQDPPRTADDDHARRLYEQYKASQEREKALEAARQRGLSDAKGAAYGTFGGLGVDTEALANATRAAQEAERERERQQKLIKAWDKKFSGRYGDLKETSSQAPLPPQSGDKPYKDRMDMRLKWFPYNPATPAKPPTPGYTPGRPTPGYTPSTVKAPPYPPGSSRGTPPAAPPDKPKSLGAGIRPSDDYRDTNSGSGGSSGGGGGGY</sequence>
<feature type="compositionally biased region" description="Gly residues" evidence="2">
    <location>
        <begin position="225"/>
        <end position="237"/>
    </location>
</feature>
<dbReference type="AlphaFoldDB" id="A0A7K3NMR7"/>
<keyword evidence="5" id="KW-1185">Reference proteome</keyword>
<feature type="chain" id="PRO_5029788973" description="Translation initiation factor IF-2" evidence="3">
    <location>
        <begin position="34"/>
        <end position="237"/>
    </location>
</feature>
<feature type="compositionally biased region" description="Basic and acidic residues" evidence="2">
    <location>
        <begin position="142"/>
        <end position="152"/>
    </location>
</feature>
<organism evidence="4 5">
    <name type="scientific">Desulfolutivibrio sulfodismutans</name>
    <dbReference type="NCBI Taxonomy" id="63561"/>
    <lineage>
        <taxon>Bacteria</taxon>
        <taxon>Pseudomonadati</taxon>
        <taxon>Thermodesulfobacteriota</taxon>
        <taxon>Desulfovibrionia</taxon>
        <taxon>Desulfovibrionales</taxon>
        <taxon>Desulfovibrionaceae</taxon>
        <taxon>Desulfolutivibrio</taxon>
    </lineage>
</organism>
<gene>
    <name evidence="4" type="ORF">G3N56_12140</name>
</gene>
<proteinExistence type="predicted"/>
<feature type="signal peptide" evidence="3">
    <location>
        <begin position="1"/>
        <end position="33"/>
    </location>
</feature>
<protein>
    <recommendedName>
        <fullName evidence="6">Translation initiation factor IF-2</fullName>
    </recommendedName>
</protein>
<keyword evidence="1" id="KW-0175">Coiled coil</keyword>
<reference evidence="4 5" key="1">
    <citation type="submission" date="2020-02" db="EMBL/GenBank/DDBJ databases">
        <title>Comparative genomics of sulfur disproportionating microorganisms.</title>
        <authorList>
            <person name="Ward L.M."/>
            <person name="Bertran E."/>
            <person name="Johnston D.T."/>
        </authorList>
    </citation>
    <scope>NUCLEOTIDE SEQUENCE [LARGE SCALE GENOMIC DNA]</scope>
    <source>
        <strain evidence="4 5">DSM 3696</strain>
    </source>
</reference>